<name>A0A6J4U6Y8_9SPHN</name>
<proteinExistence type="predicted"/>
<reference evidence="2" key="1">
    <citation type="submission" date="2020-02" db="EMBL/GenBank/DDBJ databases">
        <authorList>
            <person name="Meier V. D."/>
        </authorList>
    </citation>
    <scope>NUCLEOTIDE SEQUENCE</scope>
    <source>
        <strain evidence="2">AVDCRST_MAG23</strain>
    </source>
</reference>
<dbReference type="InterPro" id="IPR011033">
    <property type="entry name" value="PRC_barrel-like_sf"/>
</dbReference>
<dbReference type="SUPFAM" id="SSF50346">
    <property type="entry name" value="PRC-barrel domain"/>
    <property type="match status" value="1"/>
</dbReference>
<accession>A0A6J4U6Y8</accession>
<dbReference type="PANTHER" id="PTHR36505">
    <property type="entry name" value="BLR1072 PROTEIN"/>
    <property type="match status" value="1"/>
</dbReference>
<dbReference type="EMBL" id="CADCWD010000073">
    <property type="protein sequence ID" value="CAA9542288.1"/>
    <property type="molecule type" value="Genomic_DNA"/>
</dbReference>
<dbReference type="Gene3D" id="2.30.30.240">
    <property type="entry name" value="PRC-barrel domain"/>
    <property type="match status" value="1"/>
</dbReference>
<dbReference type="PANTHER" id="PTHR36505:SF1">
    <property type="entry name" value="BLR1072 PROTEIN"/>
    <property type="match status" value="1"/>
</dbReference>
<organism evidence="2">
    <name type="scientific">uncultured Sphingosinicella sp</name>
    <dbReference type="NCBI Taxonomy" id="478748"/>
    <lineage>
        <taxon>Bacteria</taxon>
        <taxon>Pseudomonadati</taxon>
        <taxon>Pseudomonadota</taxon>
        <taxon>Alphaproteobacteria</taxon>
        <taxon>Sphingomonadales</taxon>
        <taxon>Sphingosinicellaceae</taxon>
        <taxon>Sphingosinicella</taxon>
        <taxon>environmental samples</taxon>
    </lineage>
</organism>
<dbReference type="Pfam" id="PF05239">
    <property type="entry name" value="PRC"/>
    <property type="match status" value="1"/>
</dbReference>
<sequence length="123" mass="13371">MDATAASDEARETLQTFMSARVDNVLVYDTDGSKLGSLYSVQIDRPSGRVEYAVLSFGGFLGLGQSFHPVPFRALSVNEKRGGYTVNIGKQMLQGGPSYRPDTAPSWDASYARRISDYYGGMG</sequence>
<protein>
    <recommendedName>
        <fullName evidence="1">PRC-barrel domain-containing protein</fullName>
    </recommendedName>
</protein>
<feature type="domain" description="PRC-barrel" evidence="1">
    <location>
        <begin position="27"/>
        <end position="91"/>
    </location>
</feature>
<gene>
    <name evidence="2" type="ORF">AVDCRST_MAG23-2205</name>
</gene>
<dbReference type="InterPro" id="IPR027275">
    <property type="entry name" value="PRC-brl_dom"/>
</dbReference>
<dbReference type="AlphaFoldDB" id="A0A6J4U6Y8"/>
<evidence type="ECO:0000259" key="1">
    <source>
        <dbReference type="Pfam" id="PF05239"/>
    </source>
</evidence>
<evidence type="ECO:0000313" key="2">
    <source>
        <dbReference type="EMBL" id="CAA9542288.1"/>
    </source>
</evidence>